<dbReference type="RefSeq" id="WP_144733355.1">
    <property type="nucleotide sequence ID" value="NZ_ML675589.1"/>
</dbReference>
<evidence type="ECO:0000313" key="2">
    <source>
        <dbReference type="EMBL" id="TVP39576.1"/>
    </source>
</evidence>
<dbReference type="CDD" id="cd06262">
    <property type="entry name" value="metallo-hydrolase-like_MBL-fold"/>
    <property type="match status" value="1"/>
</dbReference>
<dbReference type="GO" id="GO:0050313">
    <property type="term" value="F:sulfur dioxygenase activity"/>
    <property type="evidence" value="ECO:0007669"/>
    <property type="project" value="TreeGrafter"/>
</dbReference>
<accession>A0A557SSJ7</accession>
<dbReference type="EMBL" id="VOAH01000014">
    <property type="protein sequence ID" value="TVP39576.1"/>
    <property type="molecule type" value="Genomic_DNA"/>
</dbReference>
<dbReference type="GO" id="GO:0004416">
    <property type="term" value="F:hydroxyacylglutathione hydrolase activity"/>
    <property type="evidence" value="ECO:0007669"/>
    <property type="project" value="UniProtKB-EC"/>
</dbReference>
<dbReference type="Gene3D" id="3.60.15.10">
    <property type="entry name" value="Ribonuclease Z/Hydroxyacylglutathione hydrolase-like"/>
    <property type="match status" value="1"/>
</dbReference>
<feature type="domain" description="Metallo-beta-lactamase" evidence="1">
    <location>
        <begin position="12"/>
        <end position="170"/>
    </location>
</feature>
<dbReference type="InterPro" id="IPR051682">
    <property type="entry name" value="Mito_Persulfide_Diox"/>
</dbReference>
<dbReference type="GO" id="GO:0070813">
    <property type="term" value="P:hydrogen sulfide metabolic process"/>
    <property type="evidence" value="ECO:0007669"/>
    <property type="project" value="TreeGrafter"/>
</dbReference>
<organism evidence="2 3">
    <name type="scientific">Candidatus Nitrosocosmicus arcticus</name>
    <dbReference type="NCBI Taxonomy" id="2035267"/>
    <lineage>
        <taxon>Archaea</taxon>
        <taxon>Nitrososphaerota</taxon>
        <taxon>Nitrososphaeria</taxon>
        <taxon>Nitrososphaerales</taxon>
        <taxon>Nitrososphaeraceae</taxon>
        <taxon>Candidatus Nitrosocosmicus</taxon>
    </lineage>
</organism>
<evidence type="ECO:0000313" key="3">
    <source>
        <dbReference type="Proteomes" id="UP000315289"/>
    </source>
</evidence>
<dbReference type="EC" id="3.1.2.6" evidence="2"/>
<dbReference type="GO" id="GO:0006749">
    <property type="term" value="P:glutathione metabolic process"/>
    <property type="evidence" value="ECO:0007669"/>
    <property type="project" value="TreeGrafter"/>
</dbReference>
<evidence type="ECO:0000259" key="1">
    <source>
        <dbReference type="SMART" id="SM00849"/>
    </source>
</evidence>
<dbReference type="InterPro" id="IPR036866">
    <property type="entry name" value="RibonucZ/Hydroxyglut_hydro"/>
</dbReference>
<proteinExistence type="predicted"/>
<dbReference type="PANTHER" id="PTHR43084:SF1">
    <property type="entry name" value="PERSULFIDE DIOXYGENASE ETHE1, MITOCHONDRIAL"/>
    <property type="match status" value="1"/>
</dbReference>
<keyword evidence="2" id="KW-0378">Hydrolase</keyword>
<keyword evidence="3" id="KW-1185">Reference proteome</keyword>
<dbReference type="AlphaFoldDB" id="A0A557SSJ7"/>
<comment type="caution">
    <text evidence="2">The sequence shown here is derived from an EMBL/GenBank/DDBJ whole genome shotgun (WGS) entry which is preliminary data.</text>
</comment>
<dbReference type="SUPFAM" id="SSF56281">
    <property type="entry name" value="Metallo-hydrolase/oxidoreductase"/>
    <property type="match status" value="1"/>
</dbReference>
<reference evidence="2 3" key="1">
    <citation type="journal article" date="2019" name="Front. Microbiol.">
        <title>Ammonia Oxidation by the Arctic Terrestrial Thaumarchaeote Candidatus Nitrosocosmicus arcticus Is Stimulated by Increasing Temperatures.</title>
        <authorList>
            <person name="Alves R.J.E."/>
            <person name="Kerou M."/>
            <person name="Zappe A."/>
            <person name="Bittner R."/>
            <person name="Abby S.S."/>
            <person name="Schmidt H.A."/>
            <person name="Pfeifer K."/>
            <person name="Schleper C."/>
        </authorList>
    </citation>
    <scope>NUCLEOTIDE SEQUENCE [LARGE SCALE GENOMIC DNA]</scope>
    <source>
        <strain evidence="2 3">Kfb</strain>
    </source>
</reference>
<dbReference type="PANTHER" id="PTHR43084">
    <property type="entry name" value="PERSULFIDE DIOXYGENASE ETHE1"/>
    <property type="match status" value="1"/>
</dbReference>
<sequence>MKVEQFLVGEMANFTYVIIDEKNKDSIIVDPSWNLEIIFEYLKRNSLSNRYIINTHSHFDHIYGNEQVKNTTGAKVIQHKLSPLEKDIEVDEGELIEFGDSKIKIIHTPGHSRDSICLIIDDKVMLTGDTVFVGSCGRLDLPGSNPHEMFDSIYSKLVNLDGNLTILPGHHYGSSKTSTLQKEFESNFVFKFKDKDDFLLSMSS</sequence>
<name>A0A557SSJ7_9ARCH</name>
<dbReference type="SMART" id="SM00849">
    <property type="entry name" value="Lactamase_B"/>
    <property type="match status" value="1"/>
</dbReference>
<gene>
    <name evidence="2" type="ORF">NARC_140031</name>
</gene>
<dbReference type="OrthoDB" id="197151at2157"/>
<dbReference type="Proteomes" id="UP000315289">
    <property type="component" value="Unassembled WGS sequence"/>
</dbReference>
<protein>
    <submittedName>
        <fullName evidence="2">Putative hydroxyacylglutathione hydrolase</fullName>
        <ecNumber evidence="2">3.1.2.6</ecNumber>
    </submittedName>
</protein>
<dbReference type="InterPro" id="IPR001279">
    <property type="entry name" value="Metallo-B-lactamas"/>
</dbReference>
<dbReference type="Pfam" id="PF00753">
    <property type="entry name" value="Lactamase_B"/>
    <property type="match status" value="2"/>
</dbReference>